<name>A0A1I1DKL7_9RHOB</name>
<dbReference type="OrthoDB" id="7850927at2"/>
<evidence type="ECO:0000259" key="2">
    <source>
        <dbReference type="Pfam" id="PF13670"/>
    </source>
</evidence>
<dbReference type="AlphaFoldDB" id="A0A1I1DKL7"/>
<sequence>MLKTTAALTLAAAMLLPAAGAIASSEVTLTDETKAQITQTLTEQGYEVGKIKVEDGMYEAYAKKDGKKLEIYLNGDLEVVKTDVD</sequence>
<protein>
    <recommendedName>
        <fullName evidence="2">PepSY domain-containing protein</fullName>
    </recommendedName>
</protein>
<proteinExistence type="predicted"/>
<feature type="chain" id="PRO_5011435261" description="PepSY domain-containing protein" evidence="1">
    <location>
        <begin position="24"/>
        <end position="85"/>
    </location>
</feature>
<accession>A0A1I1DKL7</accession>
<reference evidence="3 4" key="1">
    <citation type="submission" date="2016-10" db="EMBL/GenBank/DDBJ databases">
        <authorList>
            <person name="de Groot N.N."/>
        </authorList>
    </citation>
    <scope>NUCLEOTIDE SEQUENCE [LARGE SCALE GENOMIC DNA]</scope>
    <source>
        <strain evidence="3 4">DSM 19548</strain>
    </source>
</reference>
<dbReference type="STRING" id="441112.SAMN04488094_101309"/>
<dbReference type="Proteomes" id="UP000198728">
    <property type="component" value="Unassembled WGS sequence"/>
</dbReference>
<gene>
    <name evidence="3" type="ORF">SAMN04488094_101309</name>
</gene>
<keyword evidence="1" id="KW-0732">Signal</keyword>
<dbReference type="InterPro" id="IPR025711">
    <property type="entry name" value="PepSY"/>
</dbReference>
<evidence type="ECO:0000256" key="1">
    <source>
        <dbReference type="SAM" id="SignalP"/>
    </source>
</evidence>
<keyword evidence="4" id="KW-1185">Reference proteome</keyword>
<feature type="signal peptide" evidence="1">
    <location>
        <begin position="1"/>
        <end position="23"/>
    </location>
</feature>
<organism evidence="3 4">
    <name type="scientific">Tropicimonas isoalkanivorans</name>
    <dbReference type="NCBI Taxonomy" id="441112"/>
    <lineage>
        <taxon>Bacteria</taxon>
        <taxon>Pseudomonadati</taxon>
        <taxon>Pseudomonadota</taxon>
        <taxon>Alphaproteobacteria</taxon>
        <taxon>Rhodobacterales</taxon>
        <taxon>Roseobacteraceae</taxon>
        <taxon>Tropicimonas</taxon>
    </lineage>
</organism>
<feature type="domain" description="PepSY" evidence="2">
    <location>
        <begin position="8"/>
        <end position="82"/>
    </location>
</feature>
<evidence type="ECO:0000313" key="4">
    <source>
        <dbReference type="Proteomes" id="UP000198728"/>
    </source>
</evidence>
<dbReference type="Pfam" id="PF13670">
    <property type="entry name" value="PepSY_2"/>
    <property type="match status" value="1"/>
</dbReference>
<evidence type="ECO:0000313" key="3">
    <source>
        <dbReference type="EMBL" id="SFB75515.1"/>
    </source>
</evidence>
<dbReference type="EMBL" id="FOLG01000001">
    <property type="protein sequence ID" value="SFB75515.1"/>
    <property type="molecule type" value="Genomic_DNA"/>
</dbReference>
<dbReference type="RefSeq" id="WP_093358773.1">
    <property type="nucleotide sequence ID" value="NZ_FOLG01000001.1"/>
</dbReference>